<dbReference type="EMBL" id="QOUI01000001">
    <property type="protein sequence ID" value="RCK71125.1"/>
    <property type="molecule type" value="Genomic_DNA"/>
</dbReference>
<evidence type="ECO:0000313" key="2">
    <source>
        <dbReference type="Proteomes" id="UP000252770"/>
    </source>
</evidence>
<dbReference type="Proteomes" id="UP000252770">
    <property type="component" value="Unassembled WGS sequence"/>
</dbReference>
<dbReference type="AlphaFoldDB" id="A0A367YYY4"/>
<organism evidence="1 2">
    <name type="scientific">Desertihabitans brevis</name>
    <dbReference type="NCBI Taxonomy" id="2268447"/>
    <lineage>
        <taxon>Bacteria</taxon>
        <taxon>Bacillati</taxon>
        <taxon>Actinomycetota</taxon>
        <taxon>Actinomycetes</taxon>
        <taxon>Propionibacteriales</taxon>
        <taxon>Propionibacteriaceae</taxon>
        <taxon>Desertihabitans</taxon>
    </lineage>
</organism>
<keyword evidence="2" id="KW-1185">Reference proteome</keyword>
<dbReference type="RefSeq" id="WP_114124828.1">
    <property type="nucleotide sequence ID" value="NZ_QOUI01000001.1"/>
</dbReference>
<accession>A0A367YYY4</accession>
<sequence length="317" mass="35010">MESPAQLLNAAEWAAATPDSQVDIVVLAPRRNETRRQLRATAALLHTPETRIIWCEARQGVRGPLRIAGRVVPSVRAAGRLVLGDPFSGLMQSVLPFFGGSSLVVVDDGTATLEAVDRLELGEPLLRWHQVRRGPVQRARGQTATRLLTSRPLELFTAMPVDSTRLWVRHNRYDWLRSRWPRPQLRPGAALIGTSLVETKVVRPDAYLQAVADLVAGGGLTRYLAHRREDEQKLATISALGVSVERPLLPLEIELGRGPVEQRVLSFPSTVLYTLPLVLAGAGVDVQALDVEEAWLTDDARQHGASDFLQRVRDHRA</sequence>
<reference evidence="1 2" key="1">
    <citation type="submission" date="2018-07" db="EMBL/GenBank/DDBJ databases">
        <title>Desertimonas flava gen. nov. sp. nov.</title>
        <authorList>
            <person name="Liu S."/>
        </authorList>
    </citation>
    <scope>NUCLEOTIDE SEQUENCE [LARGE SCALE GENOMIC DNA]</scope>
    <source>
        <strain evidence="1 2">16Sb5-5</strain>
    </source>
</reference>
<gene>
    <name evidence="1" type="ORF">DT076_01260</name>
</gene>
<evidence type="ECO:0000313" key="1">
    <source>
        <dbReference type="EMBL" id="RCK71125.1"/>
    </source>
</evidence>
<comment type="caution">
    <text evidence="1">The sequence shown here is derived from an EMBL/GenBank/DDBJ whole genome shotgun (WGS) entry which is preliminary data.</text>
</comment>
<protein>
    <submittedName>
        <fullName evidence="1">Uncharacterized protein</fullName>
    </submittedName>
</protein>
<proteinExistence type="predicted"/>
<name>A0A367YYY4_9ACTN</name>